<protein>
    <submittedName>
        <fullName evidence="2">Putative secreted protein</fullName>
    </submittedName>
</protein>
<evidence type="ECO:0000313" key="2">
    <source>
        <dbReference type="EMBL" id="JAW15409.1"/>
    </source>
</evidence>
<dbReference type="AlphaFoldDB" id="A0A224Y4K7"/>
<name>A0A224Y4K7_9HEMI</name>
<proteinExistence type="predicted"/>
<sequence length="84" mass="10303">MFRTRFVGLQLYFWPVFANYFLCLGFSLRTIQPHPSLFFDNSLVSLLLKLVIFEHCRSQNSSNYSRADHFKFKNIYYIEFRWLY</sequence>
<keyword evidence="1" id="KW-0812">Transmembrane</keyword>
<accession>A0A224Y4K7</accession>
<reference evidence="2" key="1">
    <citation type="journal article" date="2018" name="PLoS Negl. Trop. Dis.">
        <title>An insight into the salivary gland and fat body transcriptome of Panstrongylus lignarius (Hemiptera: Heteroptera), the main vector of Chagas disease in Peru.</title>
        <authorList>
            <person name="Nevoa J.C."/>
            <person name="Mendes M.T."/>
            <person name="da Silva M.V."/>
            <person name="Soares S.C."/>
            <person name="Oliveira C.J.F."/>
            <person name="Ribeiro J.M.C."/>
        </authorList>
    </citation>
    <scope>NUCLEOTIDE SEQUENCE</scope>
</reference>
<keyword evidence="1" id="KW-0472">Membrane</keyword>
<organism evidence="2">
    <name type="scientific">Panstrongylus lignarius</name>
    <dbReference type="NCBI Taxonomy" id="156445"/>
    <lineage>
        <taxon>Eukaryota</taxon>
        <taxon>Metazoa</taxon>
        <taxon>Ecdysozoa</taxon>
        <taxon>Arthropoda</taxon>
        <taxon>Hexapoda</taxon>
        <taxon>Insecta</taxon>
        <taxon>Pterygota</taxon>
        <taxon>Neoptera</taxon>
        <taxon>Paraneoptera</taxon>
        <taxon>Hemiptera</taxon>
        <taxon>Heteroptera</taxon>
        <taxon>Panheteroptera</taxon>
        <taxon>Cimicomorpha</taxon>
        <taxon>Reduviidae</taxon>
        <taxon>Triatominae</taxon>
        <taxon>Panstrongylus</taxon>
    </lineage>
</organism>
<keyword evidence="1" id="KW-1133">Transmembrane helix</keyword>
<dbReference type="EMBL" id="GFTR01001017">
    <property type="protein sequence ID" value="JAW15409.1"/>
    <property type="molecule type" value="Transcribed_RNA"/>
</dbReference>
<evidence type="ECO:0000256" key="1">
    <source>
        <dbReference type="SAM" id="Phobius"/>
    </source>
</evidence>
<feature type="transmembrane region" description="Helical" evidence="1">
    <location>
        <begin position="12"/>
        <end position="31"/>
    </location>
</feature>